<organism evidence="2 3">
    <name type="scientific">Pseudenterobacter timonensis</name>
    <dbReference type="NCBI Taxonomy" id="1755099"/>
    <lineage>
        <taxon>Bacteria</taxon>
        <taxon>Pseudomonadati</taxon>
        <taxon>Pseudomonadota</taxon>
        <taxon>Gammaproteobacteria</taxon>
        <taxon>Enterobacterales</taxon>
        <taxon>Enterobacteriaceae</taxon>
        <taxon>Pseudenterobacter</taxon>
    </lineage>
</organism>
<dbReference type="SUPFAM" id="SSF53448">
    <property type="entry name" value="Nucleotide-diphospho-sugar transferases"/>
    <property type="match status" value="1"/>
</dbReference>
<sequence length="287" mass="34438">MSGDIPIVIMTRNENKFLKKCIDSIIEYTKLPYHIYVIDNNSDDEEQKEILNNYSSHNSITIIRNKDNFWVLGLNKHLEHINKIKNSKYFVLTDGDIEFNNYNCESCWLEKLVSFMEQYKCIGKIGLSLNWELISNDPFYQEIYEQEKKLYDEGLKIGPLYISPVDTTAAIYRWDWSIDGYKFYPDHIRYLRPELYSCRTPRNFIAEHHGWINYKEKIDKSKLEEKVKCFTIMGADLKKTQLNQVNTKIRLFYLFLAKPMKILWGLRRRCYVLKYCLRKGIRKFDNH</sequence>
<dbReference type="InterPro" id="IPR029044">
    <property type="entry name" value="Nucleotide-diphossugar_trans"/>
</dbReference>
<gene>
    <name evidence="2" type="ORF">O7047_01295</name>
</gene>
<dbReference type="CDD" id="cd00761">
    <property type="entry name" value="Glyco_tranf_GTA_type"/>
    <property type="match status" value="1"/>
</dbReference>
<comment type="caution">
    <text evidence="2">The sequence shown here is derived from an EMBL/GenBank/DDBJ whole genome shotgun (WGS) entry which is preliminary data.</text>
</comment>
<proteinExistence type="predicted"/>
<dbReference type="InterPro" id="IPR001173">
    <property type="entry name" value="Glyco_trans_2-like"/>
</dbReference>
<dbReference type="Proteomes" id="UP001248822">
    <property type="component" value="Unassembled WGS sequence"/>
</dbReference>
<protein>
    <submittedName>
        <fullName evidence="2">Glycosyltransferase family A protein</fullName>
    </submittedName>
</protein>
<feature type="domain" description="Glycosyltransferase 2-like" evidence="1">
    <location>
        <begin position="7"/>
        <end position="121"/>
    </location>
</feature>
<dbReference type="AlphaFoldDB" id="A0AAE4DJW3"/>
<evidence type="ECO:0000313" key="2">
    <source>
        <dbReference type="EMBL" id="MDR9888877.1"/>
    </source>
</evidence>
<dbReference type="Pfam" id="PF00535">
    <property type="entry name" value="Glycos_transf_2"/>
    <property type="match status" value="1"/>
</dbReference>
<name>A0AAE4DJW3_9ENTR</name>
<dbReference type="EMBL" id="JAQGEC010000001">
    <property type="protein sequence ID" value="MDR9888877.1"/>
    <property type="molecule type" value="Genomic_DNA"/>
</dbReference>
<reference evidence="2" key="1">
    <citation type="submission" date="2022-12" db="EMBL/GenBank/DDBJ databases">
        <title>NDM-1 containing novel ST 2018 Pseudenterobacter timonensis.</title>
        <authorList>
            <person name="Halder G."/>
            <person name="Mandal S."/>
            <person name="Dutta S."/>
        </authorList>
    </citation>
    <scope>NUCLEOTIDE SEQUENCE</scope>
    <source>
        <strain evidence="2">CNCI147</strain>
    </source>
</reference>
<dbReference type="RefSeq" id="WP_310824004.1">
    <property type="nucleotide sequence ID" value="NZ_JAQGEC010000001.1"/>
</dbReference>
<evidence type="ECO:0000313" key="3">
    <source>
        <dbReference type="Proteomes" id="UP001248822"/>
    </source>
</evidence>
<dbReference type="Gene3D" id="3.90.550.10">
    <property type="entry name" value="Spore Coat Polysaccharide Biosynthesis Protein SpsA, Chain A"/>
    <property type="match status" value="1"/>
</dbReference>
<accession>A0AAE4DJW3</accession>
<evidence type="ECO:0000259" key="1">
    <source>
        <dbReference type="Pfam" id="PF00535"/>
    </source>
</evidence>